<protein>
    <submittedName>
        <fullName evidence="1">Uncharacterized protein</fullName>
    </submittedName>
</protein>
<name>A0A2P2P2Y5_RHIMU</name>
<proteinExistence type="predicted"/>
<reference evidence="1" key="1">
    <citation type="submission" date="2018-02" db="EMBL/GenBank/DDBJ databases">
        <title>Rhizophora mucronata_Transcriptome.</title>
        <authorList>
            <person name="Meera S.P."/>
            <person name="Sreeshan A."/>
            <person name="Augustine A."/>
        </authorList>
    </citation>
    <scope>NUCLEOTIDE SEQUENCE</scope>
    <source>
        <tissue evidence="1">Leaf</tissue>
    </source>
</reference>
<accession>A0A2P2P2Y5</accession>
<dbReference type="EMBL" id="GGEC01068555">
    <property type="protein sequence ID" value="MBX49039.1"/>
    <property type="molecule type" value="Transcribed_RNA"/>
</dbReference>
<dbReference type="AlphaFoldDB" id="A0A2P2P2Y5"/>
<sequence length="21" mass="2311">MNSSVGNLYVPESSKGLFFFS</sequence>
<evidence type="ECO:0000313" key="1">
    <source>
        <dbReference type="EMBL" id="MBX49039.1"/>
    </source>
</evidence>
<organism evidence="1">
    <name type="scientific">Rhizophora mucronata</name>
    <name type="common">Asiatic mangrove</name>
    <dbReference type="NCBI Taxonomy" id="61149"/>
    <lineage>
        <taxon>Eukaryota</taxon>
        <taxon>Viridiplantae</taxon>
        <taxon>Streptophyta</taxon>
        <taxon>Embryophyta</taxon>
        <taxon>Tracheophyta</taxon>
        <taxon>Spermatophyta</taxon>
        <taxon>Magnoliopsida</taxon>
        <taxon>eudicotyledons</taxon>
        <taxon>Gunneridae</taxon>
        <taxon>Pentapetalae</taxon>
        <taxon>rosids</taxon>
        <taxon>fabids</taxon>
        <taxon>Malpighiales</taxon>
        <taxon>Rhizophoraceae</taxon>
        <taxon>Rhizophora</taxon>
    </lineage>
</organism>